<dbReference type="Proteomes" id="UP001152759">
    <property type="component" value="Chromosome 5"/>
</dbReference>
<keyword evidence="1" id="KW-1133">Transmembrane helix</keyword>
<organism evidence="2 3">
    <name type="scientific">Bemisia tabaci</name>
    <name type="common">Sweetpotato whitefly</name>
    <name type="synonym">Aleurodes tabaci</name>
    <dbReference type="NCBI Taxonomy" id="7038"/>
    <lineage>
        <taxon>Eukaryota</taxon>
        <taxon>Metazoa</taxon>
        <taxon>Ecdysozoa</taxon>
        <taxon>Arthropoda</taxon>
        <taxon>Hexapoda</taxon>
        <taxon>Insecta</taxon>
        <taxon>Pterygota</taxon>
        <taxon>Neoptera</taxon>
        <taxon>Paraneoptera</taxon>
        <taxon>Hemiptera</taxon>
        <taxon>Sternorrhyncha</taxon>
        <taxon>Aleyrodoidea</taxon>
        <taxon>Aleyrodidae</taxon>
        <taxon>Aleyrodinae</taxon>
        <taxon>Bemisia</taxon>
    </lineage>
</organism>
<name>A0A9P0F555_BEMTA</name>
<evidence type="ECO:0000313" key="2">
    <source>
        <dbReference type="EMBL" id="CAH0390126.1"/>
    </source>
</evidence>
<gene>
    <name evidence="2" type="ORF">BEMITA_LOCUS8876</name>
</gene>
<feature type="transmembrane region" description="Helical" evidence="1">
    <location>
        <begin position="6"/>
        <end position="26"/>
    </location>
</feature>
<dbReference type="AlphaFoldDB" id="A0A9P0F555"/>
<evidence type="ECO:0000256" key="1">
    <source>
        <dbReference type="SAM" id="Phobius"/>
    </source>
</evidence>
<reference evidence="2" key="1">
    <citation type="submission" date="2021-12" db="EMBL/GenBank/DDBJ databases">
        <authorList>
            <person name="King R."/>
        </authorList>
    </citation>
    <scope>NUCLEOTIDE SEQUENCE</scope>
</reference>
<protein>
    <submittedName>
        <fullName evidence="2">Uncharacterized protein</fullName>
    </submittedName>
</protein>
<keyword evidence="1" id="KW-0472">Membrane</keyword>
<keyword evidence="3" id="KW-1185">Reference proteome</keyword>
<evidence type="ECO:0000313" key="3">
    <source>
        <dbReference type="Proteomes" id="UP001152759"/>
    </source>
</evidence>
<keyword evidence="1" id="KW-0812">Transmembrane</keyword>
<dbReference type="EMBL" id="OU963866">
    <property type="protein sequence ID" value="CAH0390126.1"/>
    <property type="molecule type" value="Genomic_DNA"/>
</dbReference>
<accession>A0A9P0F555</accession>
<proteinExistence type="predicted"/>
<sequence length="97" mass="11097">MFDRSVIISRGGFVILCLIFPALCTFEQIITKDQPTDINSNSSTPPFPINALTIQPVLVMESCPAFEYEPKRFFEFNTPTAHLFLYLHNSKRVDMHS</sequence>